<evidence type="ECO:0000256" key="8">
    <source>
        <dbReference type="ARBA" id="ARBA00023136"/>
    </source>
</evidence>
<evidence type="ECO:0000313" key="11">
    <source>
        <dbReference type="EMBL" id="KAG0663242.1"/>
    </source>
</evidence>
<gene>
    <name evidence="11" type="ORF">C6P46_002832</name>
</gene>
<keyword evidence="4 9" id="KW-0256">Endoplasmic reticulum</keyword>
<dbReference type="GO" id="GO:0005789">
    <property type="term" value="C:endoplasmic reticulum membrane"/>
    <property type="evidence" value="ECO:0007669"/>
    <property type="project" value="UniProtKB-SubCell"/>
</dbReference>
<name>A0A9P6W5S7_RHOMI</name>
<evidence type="ECO:0000256" key="9">
    <source>
        <dbReference type="RuleBase" id="RU368073"/>
    </source>
</evidence>
<feature type="transmembrane region" description="Helical" evidence="9">
    <location>
        <begin position="250"/>
        <end position="270"/>
    </location>
</feature>
<dbReference type="GO" id="GO:0030134">
    <property type="term" value="C:COPII-coated ER to Golgi transport vesicle"/>
    <property type="evidence" value="ECO:0007669"/>
    <property type="project" value="TreeGrafter"/>
</dbReference>
<dbReference type="PANTHER" id="PTHR14083">
    <property type="entry name" value="YIP1 INTERACTING FACTOR HOMOLOG YIF1 PROTEIN"/>
    <property type="match status" value="1"/>
</dbReference>
<dbReference type="GO" id="GO:0000139">
    <property type="term" value="C:Golgi membrane"/>
    <property type="evidence" value="ECO:0007669"/>
    <property type="project" value="UniProtKB-SubCell"/>
</dbReference>
<keyword evidence="6 9" id="KW-1133">Transmembrane helix</keyword>
<dbReference type="OrthoDB" id="337750at2759"/>
<sequence length="387" mass="41732">MYGQARSPPPLQHPRPQHPPSQLASHSPPPPPSSNADPYGYTAGGSSYQRFASPPAIAANNYNPYAPPPPVSNSAPYSHQPHQQPRQPQQWAAPSAAPAHPSARQPPPAGANGWPPAIDNFGMNDATAQIGVQFGKQALTAGQAYLDSHVVRLLPLAHLKHSFNVSNSYVVNKIRLVLFPWRHRPWSRTVERNESTGVAEGWKPPRDDINCPDLYIPVMALVTYILLSGVAAGKAGTFDPRILGQSASRAFGILLLEFVCIRLGCYLLGIGEEGTVVDLVSYEGYKFVGVIIALVAGLVGASGWSFWLVFAYVVLANFFFQLRSLRHLVLPDPSLSPLDHVVEPSSSTGTGTGHSSPTSHAQRARRIQFLFVIAAAQGLSMGILVRV</sequence>
<dbReference type="Proteomes" id="UP000777482">
    <property type="component" value="Unassembled WGS sequence"/>
</dbReference>
<dbReference type="EMBL" id="PUHQ01000021">
    <property type="protein sequence ID" value="KAG0663242.1"/>
    <property type="molecule type" value="Genomic_DNA"/>
</dbReference>
<dbReference type="GO" id="GO:0005793">
    <property type="term" value="C:endoplasmic reticulum-Golgi intermediate compartment"/>
    <property type="evidence" value="ECO:0007669"/>
    <property type="project" value="UniProtKB-UniRule"/>
</dbReference>
<feature type="compositionally biased region" description="Pro residues" evidence="10">
    <location>
        <begin position="7"/>
        <end position="19"/>
    </location>
</feature>
<evidence type="ECO:0000256" key="6">
    <source>
        <dbReference type="ARBA" id="ARBA00022989"/>
    </source>
</evidence>
<proteinExistence type="inferred from homology"/>
<evidence type="ECO:0000256" key="4">
    <source>
        <dbReference type="ARBA" id="ARBA00022824"/>
    </source>
</evidence>
<feature type="compositionally biased region" description="Low complexity" evidence="10">
    <location>
        <begin position="52"/>
        <end position="64"/>
    </location>
</feature>
<evidence type="ECO:0000256" key="2">
    <source>
        <dbReference type="ARBA" id="ARBA00022448"/>
    </source>
</evidence>
<feature type="transmembrane region" description="Helical" evidence="9">
    <location>
        <begin position="290"/>
        <end position="320"/>
    </location>
</feature>
<keyword evidence="5 9" id="KW-0653">Protein transport</keyword>
<feature type="compositionally biased region" description="Low complexity" evidence="10">
    <location>
        <begin position="72"/>
        <end position="103"/>
    </location>
</feature>
<feature type="transmembrane region" description="Helical" evidence="9">
    <location>
        <begin position="367"/>
        <end position="385"/>
    </location>
</feature>
<dbReference type="GO" id="GO:0015031">
    <property type="term" value="P:protein transport"/>
    <property type="evidence" value="ECO:0007669"/>
    <property type="project" value="UniProtKB-KW"/>
</dbReference>
<keyword evidence="7 9" id="KW-0333">Golgi apparatus</keyword>
<evidence type="ECO:0000313" key="12">
    <source>
        <dbReference type="Proteomes" id="UP000777482"/>
    </source>
</evidence>
<keyword evidence="8 9" id="KW-0472">Membrane</keyword>
<organism evidence="11 12">
    <name type="scientific">Rhodotorula mucilaginosa</name>
    <name type="common">Yeast</name>
    <name type="synonym">Rhodotorula rubra</name>
    <dbReference type="NCBI Taxonomy" id="5537"/>
    <lineage>
        <taxon>Eukaryota</taxon>
        <taxon>Fungi</taxon>
        <taxon>Dikarya</taxon>
        <taxon>Basidiomycota</taxon>
        <taxon>Pucciniomycotina</taxon>
        <taxon>Microbotryomycetes</taxon>
        <taxon>Sporidiobolales</taxon>
        <taxon>Sporidiobolaceae</taxon>
        <taxon>Rhodotorula</taxon>
    </lineage>
</organism>
<dbReference type="InterPro" id="IPR005578">
    <property type="entry name" value="Yif1_fam"/>
</dbReference>
<feature type="transmembrane region" description="Helical" evidence="9">
    <location>
        <begin position="214"/>
        <end position="238"/>
    </location>
</feature>
<dbReference type="PANTHER" id="PTHR14083:SF0">
    <property type="entry name" value="YIP1D-INTERACTING FACTOR 1, ISOFORM C"/>
    <property type="match status" value="1"/>
</dbReference>
<comment type="function">
    <text evidence="9">Has a role in transport between endoplasmic reticulum and Golgi.</text>
</comment>
<comment type="caution">
    <text evidence="11">The sequence shown here is derived from an EMBL/GenBank/DDBJ whole genome shotgun (WGS) entry which is preliminary data.</text>
</comment>
<protein>
    <recommendedName>
        <fullName evidence="9">Protein YIF1</fullName>
    </recommendedName>
</protein>
<dbReference type="GO" id="GO:0006888">
    <property type="term" value="P:endoplasmic reticulum to Golgi vesicle-mediated transport"/>
    <property type="evidence" value="ECO:0007669"/>
    <property type="project" value="UniProtKB-UniRule"/>
</dbReference>
<comment type="subcellular location">
    <subcellularLocation>
        <location evidence="9">Endoplasmic reticulum membrane</location>
        <topology evidence="9">Multi-pass membrane protein</topology>
    </subcellularLocation>
    <subcellularLocation>
        <location evidence="9">Golgi apparatus membrane</location>
        <topology evidence="9">Multi-pass membrane protein</topology>
    </subcellularLocation>
</comment>
<evidence type="ECO:0000256" key="3">
    <source>
        <dbReference type="ARBA" id="ARBA00022692"/>
    </source>
</evidence>
<accession>A0A9P6W5S7</accession>
<dbReference type="AlphaFoldDB" id="A0A9P6W5S7"/>
<evidence type="ECO:0000256" key="1">
    <source>
        <dbReference type="ARBA" id="ARBA00009727"/>
    </source>
</evidence>
<evidence type="ECO:0000256" key="5">
    <source>
        <dbReference type="ARBA" id="ARBA00022927"/>
    </source>
</evidence>
<keyword evidence="2 9" id="KW-0813">Transport</keyword>
<evidence type="ECO:0000256" key="10">
    <source>
        <dbReference type="SAM" id="MobiDB-lite"/>
    </source>
</evidence>
<evidence type="ECO:0000256" key="7">
    <source>
        <dbReference type="ARBA" id="ARBA00023034"/>
    </source>
</evidence>
<dbReference type="Pfam" id="PF03878">
    <property type="entry name" value="YIF1"/>
    <property type="match status" value="1"/>
</dbReference>
<keyword evidence="12" id="KW-1185">Reference proteome</keyword>
<keyword evidence="3 9" id="KW-0812">Transmembrane</keyword>
<comment type="similarity">
    <text evidence="1 9">Belongs to the YIF1 family.</text>
</comment>
<reference evidence="11 12" key="1">
    <citation type="submission" date="2020-11" db="EMBL/GenBank/DDBJ databases">
        <title>Kefir isolates.</title>
        <authorList>
            <person name="Marcisauskas S."/>
            <person name="Kim Y."/>
            <person name="Blasche S."/>
        </authorList>
    </citation>
    <scope>NUCLEOTIDE SEQUENCE [LARGE SCALE GENOMIC DNA]</scope>
    <source>
        <strain evidence="11 12">KR</strain>
    </source>
</reference>
<feature type="region of interest" description="Disordered" evidence="10">
    <location>
        <begin position="1"/>
        <end position="120"/>
    </location>
</feature>